<name>A0A1Y3EL45_9BILA</name>
<evidence type="ECO:0000256" key="7">
    <source>
        <dbReference type="ARBA" id="ARBA00023180"/>
    </source>
</evidence>
<sequence>MSSRQPVIDETLASSEGEDTDISDVASETDNSVVEDSNQDYETYSSSSSGRSSDMEEEITSVPSASTEEAWVPKNGKVKWQPTPLKITGRLSACNVINTRHALNRTTDIASSIALFVPTTIENVILEMTNLKGRSCSPETWKPLDVTDSRAYIGLLTLARVNRSRGEATKSLWNAENGRAIFPAVMSLKKVHLISRTIRFDDHSSRASRRSKDKLAALAYGASSPALSDRTRFPTLFRTHPSATIHNPTRVQLFKKFNWQKIAILQSVEEVFRSTAADLEESCEMNNIKVLSVQSFFGDPAAAVRSLKRQDARIFVGLFYEKEARKVFCEVYKQKLYGRKYVWFLIGWYPDDWYIPLSGEMLNCTADQMKLATQYHFTTEALMHSQDNKPGVSGMNSKQFVHRLSEMLEKAPNITGGFPESPLAYDAIWHGDVMFSEKGERIALTQIEQLQDGKYEIMGFYDYRSENLTWLNKEKFVANKIPPDETIIQDKWLSVDFDLYLAFGLLGLLGVTLAILLLIFNICFSHRKVIKESHPQVNNVMLVGFIIMFVSMLLFGLPVEEISISEKYFPLFCYGQVVTIMYGFTLSYGAMFSKILMVHRLGNITMKNWVQTWKFYAIIGFLIGLDTAIVIIWISVDSLRRSVETFDSIEYVEENIRLRIFMEHCTSHNYELWIGLIYSYKGILLFFGLFLAYESRKIKTKLLNDSRLISMAIYNVAILCFITAPVEIIISSKPDASFAFFAVTVVLSTFLSMGLIFIPKIQYICQVPAYAEEQEAEKKLAEIKQNLNVNLLGDVHFNQQQGSGYQWRFSRGSHIREWLAETGTMLLRIGGGRYLFDRIAQMETLEGGNVSRFFKARNSSSMFLPQEIESDTML</sequence>
<feature type="transmembrane region" description="Helical" evidence="10">
    <location>
        <begin position="613"/>
        <end position="636"/>
    </location>
</feature>
<evidence type="ECO:0000313" key="13">
    <source>
        <dbReference type="Proteomes" id="UP000243006"/>
    </source>
</evidence>
<feature type="domain" description="G-protein coupled receptors family 3 profile" evidence="11">
    <location>
        <begin position="573"/>
        <end position="764"/>
    </location>
</feature>
<dbReference type="InterPro" id="IPR029526">
    <property type="entry name" value="PGBD"/>
</dbReference>
<feature type="region of interest" description="Disordered" evidence="9">
    <location>
        <begin position="1"/>
        <end position="75"/>
    </location>
</feature>
<evidence type="ECO:0000256" key="9">
    <source>
        <dbReference type="SAM" id="MobiDB-lite"/>
    </source>
</evidence>
<keyword evidence="2 10" id="KW-0812">Transmembrane</keyword>
<organism evidence="12 13">
    <name type="scientific">Trichinella nativa</name>
    <dbReference type="NCBI Taxonomy" id="6335"/>
    <lineage>
        <taxon>Eukaryota</taxon>
        <taxon>Metazoa</taxon>
        <taxon>Ecdysozoa</taxon>
        <taxon>Nematoda</taxon>
        <taxon>Enoplea</taxon>
        <taxon>Dorylaimia</taxon>
        <taxon>Trichinellida</taxon>
        <taxon>Trichinellidae</taxon>
        <taxon>Trichinella</taxon>
    </lineage>
</organism>
<evidence type="ECO:0000256" key="6">
    <source>
        <dbReference type="ARBA" id="ARBA00023170"/>
    </source>
</evidence>
<keyword evidence="4" id="KW-0297">G-protein coupled receptor</keyword>
<dbReference type="Gene3D" id="3.40.50.2300">
    <property type="match status" value="1"/>
</dbReference>
<dbReference type="Proteomes" id="UP000243006">
    <property type="component" value="Unassembled WGS sequence"/>
</dbReference>
<keyword evidence="3 10" id="KW-1133">Transmembrane helix</keyword>
<evidence type="ECO:0000259" key="11">
    <source>
        <dbReference type="PROSITE" id="PS50259"/>
    </source>
</evidence>
<dbReference type="GO" id="GO:0004965">
    <property type="term" value="F:G protein-coupled GABA receptor activity"/>
    <property type="evidence" value="ECO:0007669"/>
    <property type="project" value="InterPro"/>
</dbReference>
<dbReference type="GO" id="GO:0038039">
    <property type="term" value="C:G protein-coupled receptor heterodimeric complex"/>
    <property type="evidence" value="ECO:0007669"/>
    <property type="project" value="TreeGrafter"/>
</dbReference>
<dbReference type="CDD" id="cd06366">
    <property type="entry name" value="PBP1_GABAb_receptor"/>
    <property type="match status" value="1"/>
</dbReference>
<evidence type="ECO:0000256" key="2">
    <source>
        <dbReference type="ARBA" id="ARBA00022692"/>
    </source>
</evidence>
<feature type="transmembrane region" description="Helical" evidence="10">
    <location>
        <begin position="736"/>
        <end position="758"/>
    </location>
</feature>
<dbReference type="PRINTS" id="PR01176">
    <property type="entry name" value="GABABRECEPTR"/>
</dbReference>
<evidence type="ECO:0000256" key="10">
    <source>
        <dbReference type="SAM" id="Phobius"/>
    </source>
</evidence>
<dbReference type="PROSITE" id="PS50259">
    <property type="entry name" value="G_PROTEIN_RECEP_F3_4"/>
    <property type="match status" value="1"/>
</dbReference>
<dbReference type="Pfam" id="PF13843">
    <property type="entry name" value="DDE_Tnp_1_7"/>
    <property type="match status" value="1"/>
</dbReference>
<evidence type="ECO:0000256" key="8">
    <source>
        <dbReference type="ARBA" id="ARBA00023224"/>
    </source>
</evidence>
<dbReference type="PRINTS" id="PR01177">
    <property type="entry name" value="GABAB1RECPTR"/>
</dbReference>
<reference evidence="12 13" key="1">
    <citation type="submission" date="2015-04" db="EMBL/GenBank/DDBJ databases">
        <title>Draft genome of the roundworm Trichinella nativa.</title>
        <authorList>
            <person name="Mitreva M."/>
        </authorList>
    </citation>
    <scope>NUCLEOTIDE SEQUENCE [LARGE SCALE GENOMIC DNA]</scope>
    <source>
        <strain evidence="12 13">ISS45</strain>
    </source>
</reference>
<dbReference type="InterPro" id="IPR028082">
    <property type="entry name" value="Peripla_BP_I"/>
</dbReference>
<dbReference type="InterPro" id="IPR001828">
    <property type="entry name" value="ANF_lig-bd_rcpt"/>
</dbReference>
<feature type="transmembrane region" description="Helical" evidence="10">
    <location>
        <begin position="499"/>
        <end position="524"/>
    </location>
</feature>
<evidence type="ECO:0000256" key="1">
    <source>
        <dbReference type="ARBA" id="ARBA00004141"/>
    </source>
</evidence>
<dbReference type="EMBL" id="LVZM01008291">
    <property type="protein sequence ID" value="OUC45824.1"/>
    <property type="molecule type" value="Genomic_DNA"/>
</dbReference>
<dbReference type="FunFam" id="3.40.50.2300:FF:000056">
    <property type="entry name" value="Gamma-aminobutyric acid type B receptor subunit 1"/>
    <property type="match status" value="1"/>
</dbReference>
<feature type="transmembrane region" description="Helical" evidence="10">
    <location>
        <begin position="569"/>
        <end position="592"/>
    </location>
</feature>
<keyword evidence="8" id="KW-0807">Transducer</keyword>
<dbReference type="InterPro" id="IPR017978">
    <property type="entry name" value="GPCR_3_C"/>
</dbReference>
<evidence type="ECO:0000256" key="4">
    <source>
        <dbReference type="ARBA" id="ARBA00023040"/>
    </source>
</evidence>
<dbReference type="AlphaFoldDB" id="A0A1Y3EL45"/>
<comment type="caution">
    <text evidence="12">The sequence shown here is derived from an EMBL/GenBank/DDBJ whole genome shotgun (WGS) entry which is preliminary data.</text>
</comment>
<keyword evidence="7" id="KW-0325">Glycoprotein</keyword>
<evidence type="ECO:0000313" key="12">
    <source>
        <dbReference type="EMBL" id="OUC45824.1"/>
    </source>
</evidence>
<proteinExistence type="predicted"/>
<comment type="subcellular location">
    <subcellularLocation>
        <location evidence="1">Membrane</location>
        <topology evidence="1">Multi-pass membrane protein</topology>
    </subcellularLocation>
</comment>
<dbReference type="SUPFAM" id="SSF53822">
    <property type="entry name" value="Periplasmic binding protein-like I"/>
    <property type="match status" value="1"/>
</dbReference>
<dbReference type="GO" id="GO:0007214">
    <property type="term" value="P:gamma-aminobutyric acid signaling pathway"/>
    <property type="evidence" value="ECO:0007669"/>
    <property type="project" value="TreeGrafter"/>
</dbReference>
<feature type="transmembrane region" description="Helical" evidence="10">
    <location>
        <begin position="536"/>
        <end position="557"/>
    </location>
</feature>
<evidence type="ECO:0000256" key="5">
    <source>
        <dbReference type="ARBA" id="ARBA00023136"/>
    </source>
</evidence>
<dbReference type="Pfam" id="PF00003">
    <property type="entry name" value="7tm_3"/>
    <property type="match status" value="1"/>
</dbReference>
<dbReference type="PANTHER" id="PTHR10519:SF77">
    <property type="entry name" value="GAMMA-AMINOBUTYRIC ACID TYPE B RECEPTOR SUBUNIT 1"/>
    <property type="match status" value="1"/>
</dbReference>
<keyword evidence="6 12" id="KW-0675">Receptor</keyword>
<gene>
    <name evidence="12" type="ORF">D917_01761</name>
</gene>
<dbReference type="PANTHER" id="PTHR10519">
    <property type="entry name" value="GABA-B RECEPTOR"/>
    <property type="match status" value="1"/>
</dbReference>
<protein>
    <submittedName>
        <fullName evidence="12">Putative 7 transmembrane receptor</fullName>
    </submittedName>
</protein>
<keyword evidence="5 10" id="KW-0472">Membrane</keyword>
<feature type="compositionally biased region" description="Polar residues" evidence="9">
    <location>
        <begin position="26"/>
        <end position="44"/>
    </location>
</feature>
<dbReference type="InterPro" id="IPR002455">
    <property type="entry name" value="GPCR3_GABA-B"/>
</dbReference>
<feature type="transmembrane region" description="Helical" evidence="10">
    <location>
        <begin position="712"/>
        <end position="730"/>
    </location>
</feature>
<accession>A0A1Y3EL45</accession>
<feature type="transmembrane region" description="Helical" evidence="10">
    <location>
        <begin position="672"/>
        <end position="692"/>
    </location>
</feature>
<evidence type="ECO:0000256" key="3">
    <source>
        <dbReference type="ARBA" id="ARBA00022989"/>
    </source>
</evidence>
<dbReference type="Pfam" id="PF01094">
    <property type="entry name" value="ANF_receptor"/>
    <property type="match status" value="1"/>
</dbReference>